<dbReference type="SMART" id="SM00912">
    <property type="entry name" value="Haemagg_act"/>
    <property type="match status" value="1"/>
</dbReference>
<dbReference type="EMBL" id="CP062803">
    <property type="protein sequence ID" value="QOT78048.1"/>
    <property type="molecule type" value="Genomic_DNA"/>
</dbReference>
<dbReference type="SUPFAM" id="SSF51126">
    <property type="entry name" value="Pectin lyase-like"/>
    <property type="match status" value="1"/>
</dbReference>
<gene>
    <name evidence="4" type="ORF">F7R26_008550</name>
</gene>
<name>A0A7M2GZM2_9BURK</name>
<reference evidence="4 5" key="1">
    <citation type="submission" date="2020-10" db="EMBL/GenBank/DDBJ databases">
        <title>Complete genome sequence of Cupriavidus basilensis CCUG 49340T.</title>
        <authorList>
            <person name="Salva-Serra F."/>
            <person name="Donoso R.A."/>
            <person name="Cho K.H."/>
            <person name="Yoo J.A."/>
            <person name="Lee K."/>
            <person name="Yoon S.-H."/>
            <person name="Perez-Pantoja D."/>
            <person name="Moore E.R.B."/>
        </authorList>
    </citation>
    <scope>NUCLEOTIDE SEQUENCE [LARGE SCALE GENOMIC DNA]</scope>
    <source>
        <strain evidence="5">CCUG 49340</strain>
    </source>
</reference>
<evidence type="ECO:0000256" key="2">
    <source>
        <dbReference type="SAM" id="SignalP"/>
    </source>
</evidence>
<dbReference type="Pfam" id="PF05860">
    <property type="entry name" value="TPS"/>
    <property type="match status" value="1"/>
</dbReference>
<dbReference type="NCBIfam" id="TIGR01901">
    <property type="entry name" value="adhes_NPXG"/>
    <property type="match status" value="1"/>
</dbReference>
<dbReference type="InterPro" id="IPR012334">
    <property type="entry name" value="Pectin_lyas_fold"/>
</dbReference>
<dbReference type="Proteomes" id="UP000397656">
    <property type="component" value="Chromosome 1"/>
</dbReference>
<evidence type="ECO:0000313" key="5">
    <source>
        <dbReference type="Proteomes" id="UP000397656"/>
    </source>
</evidence>
<evidence type="ECO:0000256" key="1">
    <source>
        <dbReference type="SAM" id="MobiDB-lite"/>
    </source>
</evidence>
<dbReference type="Gene3D" id="2.160.20.10">
    <property type="entry name" value="Single-stranded right-handed beta-helix, Pectin lyase-like"/>
    <property type="match status" value="1"/>
</dbReference>
<protein>
    <submittedName>
        <fullName evidence="4">Filamentous hemagglutinin N-terminal domain-containing protein</fullName>
    </submittedName>
</protein>
<dbReference type="PANTHER" id="PTHR10068:SF14">
    <property type="entry name" value="CELL WALL ADHESIN EAP1"/>
    <property type="match status" value="1"/>
</dbReference>
<feature type="region of interest" description="Disordered" evidence="1">
    <location>
        <begin position="543"/>
        <end position="611"/>
    </location>
</feature>
<feature type="chain" id="PRO_5029493564" evidence="2">
    <location>
        <begin position="30"/>
        <end position="666"/>
    </location>
</feature>
<accession>A0A7M2GZM2</accession>
<keyword evidence="2" id="KW-0732">Signal</keyword>
<dbReference type="GeneID" id="98400951"/>
<organism evidence="4 5">
    <name type="scientific">Cupriavidus basilensis</name>
    <dbReference type="NCBI Taxonomy" id="68895"/>
    <lineage>
        <taxon>Bacteria</taxon>
        <taxon>Pseudomonadati</taxon>
        <taxon>Pseudomonadota</taxon>
        <taxon>Betaproteobacteria</taxon>
        <taxon>Burkholderiales</taxon>
        <taxon>Burkholderiaceae</taxon>
        <taxon>Cupriavidus</taxon>
    </lineage>
</organism>
<feature type="domain" description="Filamentous haemagglutinin FhaB/tRNA nuclease CdiA-like TPS" evidence="3">
    <location>
        <begin position="44"/>
        <end position="164"/>
    </location>
</feature>
<dbReference type="PANTHER" id="PTHR10068">
    <property type="entry name" value="BONE MARROW PROTEOGLYCAN"/>
    <property type="match status" value="1"/>
</dbReference>
<proteinExistence type="predicted"/>
<dbReference type="InterPro" id="IPR011050">
    <property type="entry name" value="Pectin_lyase_fold/virulence"/>
</dbReference>
<feature type="signal peptide" evidence="2">
    <location>
        <begin position="1"/>
        <end position="29"/>
    </location>
</feature>
<dbReference type="RefSeq" id="WP_170301861.1">
    <property type="nucleotide sequence ID" value="NZ_CP062803.1"/>
</dbReference>
<evidence type="ECO:0000313" key="4">
    <source>
        <dbReference type="EMBL" id="QOT78048.1"/>
    </source>
</evidence>
<dbReference type="AlphaFoldDB" id="A0A7M2GZM2"/>
<evidence type="ECO:0000259" key="3">
    <source>
        <dbReference type="SMART" id="SM00912"/>
    </source>
</evidence>
<sequence>MIARQPRCSTLLSALLLAVPALHASMASAQISAAPGGPAIGATANGVPLVQINAPNAAGVSHNQFQNYNVGANGLVLNNSANGAATQIGGNVAGNAALANGAAGVILNEVVGNSRTMLNGTTEIAGQRAALIVANPNGISVDGGSVLNASRVTLTTGTPTLTSGGSVSGFTVAGGDIAITGRGFDASTVDKVDLLSRSMKIDAAVRAKDLIRAVAGRNDIAYDGDRIDAEQTKGTDHVPVHAIDVAALGGMYANAISLRSTEGGAGVNIAGKVQALTGDLKIEKTGLVITTADQGGGKASDDKAGGETVSTEVAPGFVVAEKATEDKISVRAGAQLLAAGATDIRSNSVDNAGAISGKSGVSFKSAVLINDGTITSDGDIKLNTATLRNTKTIKASGTLTADTSTMTNGADGTMESERDLSVKAATLTNDGVIRSNAGNLNVDAVATSNNGTLASATGTTKVKATTFTNSGKITASQNLSVNTTTARNEGTLSSEHGNLDFSSLTFTNVDRLSAKEGKVKVQSMIYSNSGTIEQAPLVAQVKPVEPSKPVEQAKPVEPTKPVEQAKPVEPSKPVEQAKPVEPTKPVEQAKPVEPTKPVEQAKPVEPTKPVEQAKPIEPAKPVQQAKPAQVWPVQQAWPVQQTWTVQAPAANPWWQATPISWNTRWY</sequence>
<dbReference type="InterPro" id="IPR008638">
    <property type="entry name" value="FhaB/CdiA-like_TPS"/>
</dbReference>